<comment type="caution">
    <text evidence="3">The sequence shown here is derived from an EMBL/GenBank/DDBJ whole genome shotgun (WGS) entry which is preliminary data.</text>
</comment>
<evidence type="ECO:0000259" key="2">
    <source>
        <dbReference type="Pfam" id="PF00879"/>
    </source>
</evidence>
<dbReference type="EMBL" id="JAUQSY010000010">
    <property type="protein sequence ID" value="MDO7876183.1"/>
    <property type="molecule type" value="Genomic_DNA"/>
</dbReference>
<dbReference type="Pfam" id="PF00879">
    <property type="entry name" value="Defensin_propep"/>
    <property type="match status" value="1"/>
</dbReference>
<protein>
    <recommendedName>
        <fullName evidence="2">Alpha-defensin N-terminal domain-containing protein</fullName>
    </recommendedName>
</protein>
<reference evidence="3" key="1">
    <citation type="submission" date="2023-07" db="EMBL/GenBank/DDBJ databases">
        <authorList>
            <person name="Kim M.K."/>
        </authorList>
    </citation>
    <scope>NUCLEOTIDE SEQUENCE</scope>
    <source>
        <strain evidence="3">ASUV-10-1</strain>
    </source>
</reference>
<accession>A0ABT9BD57</accession>
<keyword evidence="4" id="KW-1185">Reference proteome</keyword>
<evidence type="ECO:0000256" key="1">
    <source>
        <dbReference type="SAM" id="SignalP"/>
    </source>
</evidence>
<dbReference type="InterPro" id="IPR002366">
    <property type="entry name" value="Alpha-defensin_N"/>
</dbReference>
<keyword evidence="1" id="KW-0732">Signal</keyword>
<feature type="signal peptide" evidence="1">
    <location>
        <begin position="1"/>
        <end position="21"/>
    </location>
</feature>
<dbReference type="RefSeq" id="WP_305007537.1">
    <property type="nucleotide sequence ID" value="NZ_JAUQSY010000010.1"/>
</dbReference>
<feature type="chain" id="PRO_5046784277" description="Alpha-defensin N-terminal domain-containing protein" evidence="1">
    <location>
        <begin position="22"/>
        <end position="237"/>
    </location>
</feature>
<dbReference type="Proteomes" id="UP001176429">
    <property type="component" value="Unassembled WGS sequence"/>
</dbReference>
<name>A0ABT9BD57_9BACT</name>
<feature type="domain" description="Alpha-defensin N-terminal" evidence="2">
    <location>
        <begin position="4"/>
        <end position="45"/>
    </location>
</feature>
<organism evidence="3 4">
    <name type="scientific">Hymenobacter aranciens</name>
    <dbReference type="NCBI Taxonomy" id="3063996"/>
    <lineage>
        <taxon>Bacteria</taxon>
        <taxon>Pseudomonadati</taxon>
        <taxon>Bacteroidota</taxon>
        <taxon>Cytophagia</taxon>
        <taxon>Cytophagales</taxon>
        <taxon>Hymenobacteraceae</taxon>
        <taxon>Hymenobacter</taxon>
    </lineage>
</organism>
<evidence type="ECO:0000313" key="3">
    <source>
        <dbReference type="EMBL" id="MDO7876183.1"/>
    </source>
</evidence>
<sequence length="237" mass="26326">MLPRLLSLLAAILLLARPTQAQTLPDTTGVRYTQETVADSDPDAAWLAGLSKLTRLQIEEHRLWKIGLTQFAFGSASTDSRYGLNFIYEHKLRTNWSVMAEISPALLRYRPLPTTARRTGAEVESQVAARYYYNLNRRIRKGKSASNFSANYLSLALGSSLGRYGFGTPFTSDGSQGQSFRASAALLYGFQRRLGRYGFFDLMAGLPLPLSPRLGPLFPKNSLNLLLDFRLGLALGR</sequence>
<proteinExistence type="predicted"/>
<gene>
    <name evidence="3" type="ORF">Q5H93_15670</name>
</gene>
<evidence type="ECO:0000313" key="4">
    <source>
        <dbReference type="Proteomes" id="UP001176429"/>
    </source>
</evidence>